<evidence type="ECO:0000256" key="7">
    <source>
        <dbReference type="ARBA" id="ARBA00023098"/>
    </source>
</evidence>
<evidence type="ECO:0000256" key="5">
    <source>
        <dbReference type="ARBA" id="ARBA00022832"/>
    </source>
</evidence>
<name>A0ABM1IBD2_POLDO</name>
<dbReference type="PANTHER" id="PTHR11157">
    <property type="entry name" value="FATTY ACID ACYL TRANSFERASE-RELATED"/>
    <property type="match status" value="1"/>
</dbReference>
<sequence length="263" mass="31183">MDMLRNVARFVFTASDPRFQDWILFKPYAVIFILFSYLYFVLVCGPRFMKNRKPYSLKTFIKFYNIFQIFLNGYMVYKFLRGCWYLKISIYCHPVSYDTSPEDMEIAVTSWLCLVSKIIDLIETVIFILRKKDKQVSFLHLYHHVTTLTVGWIFGKHYSGGMAVIIPIVNCSVHVIMYTYYFASLLDGKIRDIVSKYKHWVTIIQMVQFVLLLVHNGQAFSPNCDVPNVIVFISCANYVINFFLFYNFYKHAYLKKNIKYSQL</sequence>
<evidence type="ECO:0000256" key="10">
    <source>
        <dbReference type="RuleBase" id="RU361115"/>
    </source>
</evidence>
<comment type="similarity">
    <text evidence="10">Belongs to the ELO family.</text>
</comment>
<proteinExistence type="inferred from homology"/>
<keyword evidence="2 10" id="KW-0444">Lipid biosynthesis</keyword>
<accession>A0ABM1IBD2</accession>
<gene>
    <name evidence="12" type="primary">LOC107066959</name>
</gene>
<evidence type="ECO:0000256" key="9">
    <source>
        <dbReference type="ARBA" id="ARBA00023160"/>
    </source>
</evidence>
<comment type="catalytic activity">
    <reaction evidence="10">
        <text>a very-long-chain acyl-CoA + malonyl-CoA + H(+) = a very-long-chain 3-oxoacyl-CoA + CO2 + CoA</text>
        <dbReference type="Rhea" id="RHEA:32727"/>
        <dbReference type="ChEBI" id="CHEBI:15378"/>
        <dbReference type="ChEBI" id="CHEBI:16526"/>
        <dbReference type="ChEBI" id="CHEBI:57287"/>
        <dbReference type="ChEBI" id="CHEBI:57384"/>
        <dbReference type="ChEBI" id="CHEBI:90725"/>
        <dbReference type="ChEBI" id="CHEBI:90736"/>
        <dbReference type="EC" id="2.3.1.199"/>
    </reaction>
</comment>
<dbReference type="PANTHER" id="PTHR11157:SF69">
    <property type="entry name" value="ELONGATION OF VERY LONG CHAIN FATTY ACIDS PROTEIN 7"/>
    <property type="match status" value="1"/>
</dbReference>
<evidence type="ECO:0000256" key="3">
    <source>
        <dbReference type="ARBA" id="ARBA00022679"/>
    </source>
</evidence>
<dbReference type="RefSeq" id="XP_015177519.1">
    <property type="nucleotide sequence ID" value="XM_015322033.1"/>
</dbReference>
<dbReference type="Proteomes" id="UP000694924">
    <property type="component" value="Unplaced"/>
</dbReference>
<dbReference type="Pfam" id="PF01151">
    <property type="entry name" value="ELO"/>
    <property type="match status" value="1"/>
</dbReference>
<protein>
    <recommendedName>
        <fullName evidence="10">Elongation of very long chain fatty acids protein</fullName>
        <ecNumber evidence="10">2.3.1.199</ecNumber>
    </recommendedName>
    <alternativeName>
        <fullName evidence="10">Very-long-chain 3-oxoacyl-CoA synthase</fullName>
    </alternativeName>
</protein>
<keyword evidence="9 10" id="KW-0275">Fatty acid biosynthesis</keyword>
<keyword evidence="6 10" id="KW-1133">Transmembrane helix</keyword>
<comment type="subcellular location">
    <subcellularLocation>
        <location evidence="1">Membrane</location>
        <topology evidence="1">Multi-pass membrane protein</topology>
    </subcellularLocation>
</comment>
<feature type="transmembrane region" description="Helical" evidence="10">
    <location>
        <begin position="161"/>
        <end position="185"/>
    </location>
</feature>
<keyword evidence="7 10" id="KW-0443">Lipid metabolism</keyword>
<evidence type="ECO:0000256" key="2">
    <source>
        <dbReference type="ARBA" id="ARBA00022516"/>
    </source>
</evidence>
<keyword evidence="8 10" id="KW-0472">Membrane</keyword>
<evidence type="ECO:0000313" key="12">
    <source>
        <dbReference type="RefSeq" id="XP_015177519.1"/>
    </source>
</evidence>
<feature type="transmembrane region" description="Helical" evidence="10">
    <location>
        <begin position="229"/>
        <end position="249"/>
    </location>
</feature>
<evidence type="ECO:0000256" key="1">
    <source>
        <dbReference type="ARBA" id="ARBA00004141"/>
    </source>
</evidence>
<dbReference type="InterPro" id="IPR002076">
    <property type="entry name" value="ELO_fam"/>
</dbReference>
<organism evidence="11 12">
    <name type="scientific">Polistes dominula</name>
    <name type="common">European paper wasp</name>
    <name type="synonym">Vespa dominula</name>
    <dbReference type="NCBI Taxonomy" id="743375"/>
    <lineage>
        <taxon>Eukaryota</taxon>
        <taxon>Metazoa</taxon>
        <taxon>Ecdysozoa</taxon>
        <taxon>Arthropoda</taxon>
        <taxon>Hexapoda</taxon>
        <taxon>Insecta</taxon>
        <taxon>Pterygota</taxon>
        <taxon>Neoptera</taxon>
        <taxon>Endopterygota</taxon>
        <taxon>Hymenoptera</taxon>
        <taxon>Apocrita</taxon>
        <taxon>Aculeata</taxon>
        <taxon>Vespoidea</taxon>
        <taxon>Vespidae</taxon>
        <taxon>Polistinae</taxon>
        <taxon>Polistini</taxon>
        <taxon>Polistes</taxon>
    </lineage>
</organism>
<keyword evidence="3 10" id="KW-0808">Transferase</keyword>
<keyword evidence="4 10" id="KW-0812">Transmembrane</keyword>
<evidence type="ECO:0000256" key="6">
    <source>
        <dbReference type="ARBA" id="ARBA00022989"/>
    </source>
</evidence>
<reference evidence="12" key="1">
    <citation type="submission" date="2025-08" db="UniProtKB">
        <authorList>
            <consortium name="RefSeq"/>
        </authorList>
    </citation>
    <scope>IDENTIFICATION</scope>
    <source>
        <tissue evidence="12">Whole body</tissue>
    </source>
</reference>
<evidence type="ECO:0000256" key="4">
    <source>
        <dbReference type="ARBA" id="ARBA00022692"/>
    </source>
</evidence>
<evidence type="ECO:0000313" key="11">
    <source>
        <dbReference type="Proteomes" id="UP000694924"/>
    </source>
</evidence>
<keyword evidence="5 10" id="KW-0276">Fatty acid metabolism</keyword>
<evidence type="ECO:0000256" key="8">
    <source>
        <dbReference type="ARBA" id="ARBA00023136"/>
    </source>
</evidence>
<feature type="transmembrane region" description="Helical" evidence="10">
    <location>
        <begin position="106"/>
        <end position="129"/>
    </location>
</feature>
<dbReference type="GeneID" id="107066959"/>
<feature type="transmembrane region" description="Helical" evidence="10">
    <location>
        <begin position="136"/>
        <end position="155"/>
    </location>
</feature>
<feature type="transmembrane region" description="Helical" evidence="10">
    <location>
        <begin position="60"/>
        <end position="77"/>
    </location>
</feature>
<feature type="transmembrane region" description="Helical" evidence="10">
    <location>
        <begin position="197"/>
        <end position="217"/>
    </location>
</feature>
<dbReference type="EC" id="2.3.1.199" evidence="10"/>
<feature type="transmembrane region" description="Helical" evidence="10">
    <location>
        <begin position="28"/>
        <end position="48"/>
    </location>
</feature>
<keyword evidence="11" id="KW-1185">Reference proteome</keyword>